<evidence type="ECO:0000313" key="2">
    <source>
        <dbReference type="EMBL" id="CAJ71260.1"/>
    </source>
</evidence>
<reference evidence="2" key="1">
    <citation type="journal article" date="2006" name="Nature">
        <title>Deciphering the evolution and metabolism of an anammox bacterium from a community genome.</title>
        <authorList>
            <person name="Strous M."/>
            <person name="Pelletier E."/>
            <person name="Mangenot S."/>
            <person name="Rattei T."/>
            <person name="Lehner A."/>
            <person name="Taylor M.W."/>
            <person name="Horn M."/>
            <person name="Daims H."/>
            <person name="Bartol-Mavel D."/>
            <person name="Wincker P."/>
            <person name="Barbe V."/>
            <person name="Fonknechten N."/>
            <person name="Vallenet D."/>
            <person name="Segurens B."/>
            <person name="Schenowitz-Truong C."/>
            <person name="Medigue C."/>
            <person name="Collingro A."/>
            <person name="Snel B."/>
            <person name="Dutilh B.E."/>
            <person name="OpDenCamp H.J.M."/>
            <person name="vanDerDrift C."/>
            <person name="Cirpus I."/>
            <person name="vanDePas-Schoonen K.T."/>
            <person name="Harhangi H.R."/>
            <person name="vanNiftrik L."/>
            <person name="Schmid M."/>
            <person name="Keltjens J."/>
            <person name="vanDeVossenberg J."/>
            <person name="Kartal B."/>
            <person name="Meier H."/>
            <person name="Frishman D."/>
            <person name="Huynen M.A."/>
            <person name="Mewes H."/>
            <person name="Weissenbach J."/>
            <person name="Jetten M.S.M."/>
            <person name="Wagner M."/>
            <person name="LePaslier D."/>
        </authorList>
    </citation>
    <scope>NUCLEOTIDE SEQUENCE</scope>
</reference>
<dbReference type="AlphaFoldDB" id="Q1PVJ7"/>
<accession>Q1PVJ7</accession>
<dbReference type="InterPro" id="IPR056666">
    <property type="entry name" value="DrmE_C"/>
</dbReference>
<feature type="domain" description="DISARM protein DrmE C-terminal" evidence="1">
    <location>
        <begin position="608"/>
        <end position="787"/>
    </location>
</feature>
<dbReference type="Pfam" id="PF24957">
    <property type="entry name" value="DrmE_C"/>
    <property type="match status" value="1"/>
</dbReference>
<evidence type="ECO:0000313" key="4">
    <source>
        <dbReference type="Proteomes" id="UP000501926"/>
    </source>
</evidence>
<dbReference type="EMBL" id="CP049055">
    <property type="protein sequence ID" value="QII14261.1"/>
    <property type="molecule type" value="Genomic_DNA"/>
</dbReference>
<evidence type="ECO:0000259" key="1">
    <source>
        <dbReference type="Pfam" id="PF24957"/>
    </source>
</evidence>
<protein>
    <recommendedName>
        <fullName evidence="1">DISARM protein DrmE C-terminal domain-containing protein</fullName>
    </recommendedName>
</protein>
<dbReference type="RefSeq" id="WP_164995656.1">
    <property type="nucleotide sequence ID" value="NZ_CP049055.1"/>
</dbReference>
<dbReference type="NCBIfam" id="NF038316">
    <property type="entry name" value="DrmE_fam"/>
    <property type="match status" value="1"/>
</dbReference>
<reference evidence="3 4" key="3">
    <citation type="submission" date="2020-02" db="EMBL/GenBank/DDBJ databases">
        <title>Newly sequenced genome of strain CSTR1 showed variability in Candidatus Kuenenia stuttgartiensis genomes.</title>
        <authorList>
            <person name="Ding C."/>
            <person name="Adrian L."/>
        </authorList>
    </citation>
    <scope>NUCLEOTIDE SEQUENCE [LARGE SCALE GENOMIC DNA]</scope>
    <source>
        <strain evidence="3 4">CSTR1</strain>
    </source>
</reference>
<dbReference type="Proteomes" id="UP000501926">
    <property type="component" value="Chromosome"/>
</dbReference>
<evidence type="ECO:0000313" key="3">
    <source>
        <dbReference type="EMBL" id="QII14261.1"/>
    </source>
</evidence>
<proteinExistence type="predicted"/>
<organism evidence="2">
    <name type="scientific">Kuenenia stuttgartiensis</name>
    <dbReference type="NCBI Taxonomy" id="174633"/>
    <lineage>
        <taxon>Bacteria</taxon>
        <taxon>Pseudomonadati</taxon>
        <taxon>Planctomycetota</taxon>
        <taxon>Candidatus Brocadiia</taxon>
        <taxon>Candidatus Brocadiales</taxon>
        <taxon>Candidatus Brocadiaceae</taxon>
        <taxon>Candidatus Kuenenia</taxon>
    </lineage>
</organism>
<dbReference type="EMBL" id="CT573073">
    <property type="protein sequence ID" value="CAJ71260.1"/>
    <property type="molecule type" value="Genomic_DNA"/>
</dbReference>
<reference evidence="2" key="2">
    <citation type="submission" date="2006-01" db="EMBL/GenBank/DDBJ databases">
        <authorList>
            <person name="Genoscope"/>
        </authorList>
    </citation>
    <scope>NUCLEOTIDE SEQUENCE</scope>
</reference>
<gene>
    <name evidence="3" type="ORF">KsCSTR_48840</name>
    <name evidence="2" type="ORF">kustc0515</name>
</gene>
<sequence>MNQELIQKLQYSYTGKHETYPLPLPLKDSLQLISEFFEHNTTNKLCLVFPSKEHAAQWLSVPVALDLIKSDYLQYSDDIYNAYKKYKKGDLMILNNDAVVKWSRAESDFIYFKHKPNKNNEEEIGVPLKDIYKLQPAPKSRNALSSYDRVRKAISSRSISPIDSLLEIKTDGNKLFQKKCLCLTSKFKSFDDSIANVLINQAIISDYFKYDKIDENGNIEGKYPLLISNNFSSLIHSLAQSNMVSYIIIDGFNTVTSRSDFSDIDRKFNIPTILVTDLSEIETFEDIKNFGFEFFNFTKENITIKNSGNQSPFEIFEKKLLNYVVFKFERDVCSNTELESVSQILHSLPKDDSDENLNILKGMLIQLSNLLSRICHVPNESEISNYIQKLNNIETHFSKCSLWLGDSNKPIQESISLLKSVVEKFSSTPSEKCARLKELMNADRYDFIICPTEDESKALNNFLNTSAYTHRPQVISVANVNDNLLSNSPIKAILTGWAKANNINRILSSFLFSELTVLFYQFEDKYYNSLQRRNRKDSENIRATINSKGIRLEGELKKSKGFDDLYSGAEIGETTSESSFDIVAFELKLDNTQYSKYAAKGDIAESCEAKRIDFENSTFIYATESHKFIVINELIDSAKQNPNIYSKKYEALQTGDVIAFINTDRDVLVELVQRNTKPDELAKIKKWIDLWKNLLREYNASIGNNFKRLVEDLKKYECKKHEVTIRNWLQDDNLIGPDSNDDLLSIAVLTTSELLYNNVSKVREAINQMTSLRFRAATIVRDKIKSKLMAIANTSIINTSIEIQGLGRVEILKICELRKESEEIDKRYVHRLIQKDFI</sequence>
<dbReference type="InterPro" id="IPR049794">
    <property type="entry name" value="DrmE"/>
</dbReference>
<name>Q1PVJ7_KUEST</name>